<feature type="domain" description="Mur ligase C-terminal" evidence="10">
    <location>
        <begin position="329"/>
        <end position="455"/>
    </location>
</feature>
<dbReference type="GO" id="GO:0008360">
    <property type="term" value="P:regulation of cell shape"/>
    <property type="evidence" value="ECO:0007669"/>
    <property type="project" value="UniProtKB-KW"/>
</dbReference>
<dbReference type="Gene3D" id="3.90.190.20">
    <property type="entry name" value="Mur ligase, C-terminal domain"/>
    <property type="match status" value="1"/>
</dbReference>
<feature type="binding site" evidence="7">
    <location>
        <position position="177"/>
    </location>
    <ligand>
        <name>UDP-N-acetyl-alpha-D-muramoyl-L-alanyl-D-glutamate</name>
        <dbReference type="ChEBI" id="CHEBI:83900"/>
    </ligand>
</feature>
<evidence type="ECO:0000256" key="3">
    <source>
        <dbReference type="ARBA" id="ARBA00022960"/>
    </source>
</evidence>
<feature type="modified residue" description="N6-carboxylysine" evidence="7">
    <location>
        <position position="217"/>
    </location>
</feature>
<evidence type="ECO:0000256" key="5">
    <source>
        <dbReference type="ARBA" id="ARBA00023306"/>
    </source>
</evidence>
<dbReference type="PANTHER" id="PTHR23135:SF4">
    <property type="entry name" value="UDP-N-ACETYLMURAMOYL-L-ALANYL-D-GLUTAMATE--2,6-DIAMINOPIMELATE LIGASE MURE HOMOLOG, CHLOROPLASTIC"/>
    <property type="match status" value="1"/>
</dbReference>
<evidence type="ECO:0000259" key="10">
    <source>
        <dbReference type="Pfam" id="PF02875"/>
    </source>
</evidence>
<keyword evidence="6 7" id="KW-0961">Cell wall biogenesis/degradation</keyword>
<dbReference type="InterPro" id="IPR013221">
    <property type="entry name" value="Mur_ligase_cen"/>
</dbReference>
<dbReference type="Pfam" id="PF08245">
    <property type="entry name" value="Mur_ligase_M"/>
    <property type="match status" value="1"/>
</dbReference>
<reference evidence="12" key="1">
    <citation type="journal article" date="2001" name="Protein Expr. Purif.">
        <title>The cell wall and cell division gene cluster in the Mra operon of Pseudomonas aeruginosa: cloning, production, and purification of active enzymes.</title>
        <authorList>
            <person name="Azzolina B.A."/>
            <person name="Yuan X."/>
            <person name="Anderson M.S."/>
            <person name="El-Sherbeini M."/>
        </authorList>
    </citation>
    <scope>NUCLEOTIDE SEQUENCE</scope>
</reference>
<dbReference type="SUPFAM" id="SSF53244">
    <property type="entry name" value="MurD-like peptide ligases, peptide-binding domain"/>
    <property type="match status" value="1"/>
</dbReference>
<feature type="binding site" evidence="7">
    <location>
        <position position="183"/>
    </location>
    <ligand>
        <name>UDP-N-acetyl-alpha-D-muramoyl-L-alanyl-D-glutamate</name>
        <dbReference type="ChEBI" id="CHEBI:83900"/>
    </ligand>
</feature>
<feature type="binding site" evidence="7">
    <location>
        <begin position="402"/>
        <end position="405"/>
    </location>
    <ligand>
        <name>meso-2,6-diaminopimelate</name>
        <dbReference type="ChEBI" id="CHEBI:57791"/>
    </ligand>
</feature>
<dbReference type="NCBIfam" id="NF001124">
    <property type="entry name" value="PRK00139.1-2"/>
    <property type="match status" value="1"/>
</dbReference>
<reference evidence="12" key="2">
    <citation type="submission" date="2001-01" db="EMBL/GenBank/DDBJ databases">
        <title>Pseudomonas aeruginosa mraY, murD, murE, and murF genes.</title>
        <authorList>
            <person name="El-Sherbeini M."/>
            <person name="Azzolina B."/>
        </authorList>
    </citation>
    <scope>NUCLEOTIDE SEQUENCE</scope>
</reference>
<dbReference type="GO" id="GO:0000287">
    <property type="term" value="F:magnesium ion binding"/>
    <property type="evidence" value="ECO:0007669"/>
    <property type="project" value="UniProtKB-UniRule"/>
</dbReference>
<dbReference type="NCBIfam" id="NF001126">
    <property type="entry name" value="PRK00139.1-4"/>
    <property type="match status" value="1"/>
</dbReference>
<organism evidence="12">
    <name type="scientific">Pseudomonas aeruginosa</name>
    <dbReference type="NCBI Taxonomy" id="287"/>
    <lineage>
        <taxon>Bacteria</taxon>
        <taxon>Pseudomonadati</taxon>
        <taxon>Pseudomonadota</taxon>
        <taxon>Gammaproteobacteria</taxon>
        <taxon>Pseudomonadales</taxon>
        <taxon>Pseudomonadaceae</taxon>
        <taxon>Pseudomonas</taxon>
    </lineage>
</organism>
<dbReference type="UniPathway" id="UPA00219"/>
<comment type="similarity">
    <text evidence="1 7">Belongs to the MurCDEF family. MurE subfamily.</text>
</comment>
<dbReference type="Pfam" id="PF02875">
    <property type="entry name" value="Mur_ligase_C"/>
    <property type="match status" value="1"/>
</dbReference>
<feature type="binding site" evidence="7">
    <location>
        <position position="23"/>
    </location>
    <ligand>
        <name>UDP-N-acetyl-alpha-D-muramoyl-L-alanyl-D-glutamate</name>
        <dbReference type="ChEBI" id="CHEBI:83900"/>
    </ligand>
</feature>
<comment type="pathway">
    <text evidence="7 8">Cell wall biogenesis; peptidoglycan biosynthesis.</text>
</comment>
<dbReference type="GO" id="GO:0051301">
    <property type="term" value="P:cell division"/>
    <property type="evidence" value="ECO:0007669"/>
    <property type="project" value="UniProtKB-KW"/>
</dbReference>
<feature type="binding site" evidence="7">
    <location>
        <position position="378"/>
    </location>
    <ligand>
        <name>meso-2,6-diaminopimelate</name>
        <dbReference type="ChEBI" id="CHEBI:57791"/>
    </ligand>
</feature>
<keyword evidence="5 7" id="KW-0131">Cell cycle</keyword>
<dbReference type="SUPFAM" id="SSF53623">
    <property type="entry name" value="MurD-like peptide ligases, catalytic domain"/>
    <property type="match status" value="1"/>
</dbReference>
<dbReference type="InterPro" id="IPR036565">
    <property type="entry name" value="Mur-like_cat_sf"/>
</dbReference>
<dbReference type="EMBL" id="AY008276">
    <property type="protein sequence ID" value="AAG45235.1"/>
    <property type="molecule type" value="Genomic_DNA"/>
</dbReference>
<dbReference type="InterPro" id="IPR035911">
    <property type="entry name" value="MurE/MurF_N"/>
</dbReference>
<dbReference type="GO" id="GO:0071555">
    <property type="term" value="P:cell wall organization"/>
    <property type="evidence" value="ECO:0007669"/>
    <property type="project" value="UniProtKB-KW"/>
</dbReference>
<dbReference type="InterPro" id="IPR000713">
    <property type="entry name" value="Mur_ligase_N"/>
</dbReference>
<protein>
    <recommendedName>
        <fullName evidence="7">UDP-N-acetylmuramoyl-L-alanyl-D-glutamate--2,6-diaminopimelate ligase</fullName>
        <ecNumber evidence="7">6.3.2.13</ecNumber>
    </recommendedName>
    <alternativeName>
        <fullName evidence="7">Meso-A2pm-adding enzyme</fullName>
    </alternativeName>
    <alternativeName>
        <fullName evidence="7">Meso-diaminopimelate-adding enzyme</fullName>
    </alternativeName>
    <alternativeName>
        <fullName evidence="7">UDP-MurNAc-L-Ala-D-Glu:meso-diaminopimelate ligase</fullName>
    </alternativeName>
    <alternativeName>
        <fullName evidence="7">UDP-MurNAc-tripeptide synthetase</fullName>
    </alternativeName>
    <alternativeName>
        <fullName evidence="7">UDP-N-acetylmuramyl-tripeptide synthetase</fullName>
    </alternativeName>
</protein>
<evidence type="ECO:0000256" key="7">
    <source>
        <dbReference type="HAMAP-Rule" id="MF_00208"/>
    </source>
</evidence>
<evidence type="ECO:0000259" key="9">
    <source>
        <dbReference type="Pfam" id="PF01225"/>
    </source>
</evidence>
<dbReference type="GO" id="GO:0005737">
    <property type="term" value="C:cytoplasm"/>
    <property type="evidence" value="ECO:0007669"/>
    <property type="project" value="UniProtKB-SubCell"/>
</dbReference>
<keyword evidence="7" id="KW-0436">Ligase</keyword>
<comment type="PTM">
    <text evidence="7">Carboxylation is probably crucial for Mg(2+) binding and, consequently, for the gamma-phosphate positioning of ATP.</text>
</comment>
<feature type="binding site" evidence="7">
    <location>
        <position position="185"/>
    </location>
    <ligand>
        <name>UDP-N-acetyl-alpha-D-muramoyl-L-alanyl-D-glutamate</name>
        <dbReference type="ChEBI" id="CHEBI:83900"/>
    </ligand>
</feature>
<feature type="binding site" evidence="7">
    <location>
        <position position="25"/>
    </location>
    <ligand>
        <name>UDP-N-acetyl-alpha-D-muramoyl-L-alanyl-D-glutamate</name>
        <dbReference type="ChEBI" id="CHEBI:83900"/>
    </ligand>
</feature>
<dbReference type="NCBIfam" id="TIGR01085">
    <property type="entry name" value="murE"/>
    <property type="match status" value="1"/>
</dbReference>
<evidence type="ECO:0000256" key="4">
    <source>
        <dbReference type="ARBA" id="ARBA00022984"/>
    </source>
</evidence>
<evidence type="ECO:0000259" key="11">
    <source>
        <dbReference type="Pfam" id="PF08245"/>
    </source>
</evidence>
<evidence type="ECO:0000256" key="1">
    <source>
        <dbReference type="ARBA" id="ARBA00005898"/>
    </source>
</evidence>
<feature type="domain" description="Mur ligase N-terminal catalytic" evidence="9">
    <location>
        <begin position="18"/>
        <end position="94"/>
    </location>
</feature>
<evidence type="ECO:0000256" key="2">
    <source>
        <dbReference type="ARBA" id="ARBA00022618"/>
    </source>
</evidence>
<feature type="binding site" evidence="7">
    <location>
        <begin position="150"/>
        <end position="151"/>
    </location>
    <ligand>
        <name>UDP-N-acetyl-alpha-D-muramoyl-L-alanyl-D-glutamate</name>
        <dbReference type="ChEBI" id="CHEBI:83900"/>
    </ligand>
</feature>
<keyword evidence="3 7" id="KW-0133">Cell shape</keyword>
<evidence type="ECO:0000256" key="6">
    <source>
        <dbReference type="ARBA" id="ARBA00023316"/>
    </source>
</evidence>
<comment type="function">
    <text evidence="7">Catalyzes the addition of meso-diaminopimelic acid to the nucleotide precursor UDP-N-acetylmuramoyl-L-alanyl-D-glutamate (UMAG) in the biosynthesis of bacterial cell-wall peptidoglycan.</text>
</comment>
<dbReference type="InterPro" id="IPR036615">
    <property type="entry name" value="Mur_ligase_C_dom_sf"/>
</dbReference>
<name>Q9EY49_PSEAI</name>
<feature type="binding site" evidence="7">
    <location>
        <position position="453"/>
    </location>
    <ligand>
        <name>meso-2,6-diaminopimelate</name>
        <dbReference type="ChEBI" id="CHEBI:57791"/>
    </ligand>
</feature>
<dbReference type="AlphaFoldDB" id="Q9EY49"/>
<feature type="domain" description="Mur ligase central" evidence="11">
    <location>
        <begin position="106"/>
        <end position="306"/>
    </location>
</feature>
<dbReference type="InterPro" id="IPR005761">
    <property type="entry name" value="UDP-N-AcMur-Glu-dNH2Pim_ligase"/>
</dbReference>
<evidence type="ECO:0000256" key="8">
    <source>
        <dbReference type="RuleBase" id="RU004135"/>
    </source>
</evidence>
<proteinExistence type="inferred from homology"/>
<evidence type="ECO:0000313" key="12">
    <source>
        <dbReference type="EMBL" id="AAG45235.1"/>
    </source>
</evidence>
<dbReference type="PANTHER" id="PTHR23135">
    <property type="entry name" value="MUR LIGASE FAMILY MEMBER"/>
    <property type="match status" value="1"/>
</dbReference>
<comment type="catalytic activity">
    <reaction evidence="7">
        <text>UDP-N-acetyl-alpha-D-muramoyl-L-alanyl-D-glutamate + meso-2,6-diaminopimelate + ATP = UDP-N-acetyl-alpha-D-muramoyl-L-alanyl-gamma-D-glutamyl-meso-2,6-diaminopimelate + ADP + phosphate + H(+)</text>
        <dbReference type="Rhea" id="RHEA:23676"/>
        <dbReference type="ChEBI" id="CHEBI:15378"/>
        <dbReference type="ChEBI" id="CHEBI:30616"/>
        <dbReference type="ChEBI" id="CHEBI:43474"/>
        <dbReference type="ChEBI" id="CHEBI:57791"/>
        <dbReference type="ChEBI" id="CHEBI:83900"/>
        <dbReference type="ChEBI" id="CHEBI:83905"/>
        <dbReference type="ChEBI" id="CHEBI:456216"/>
        <dbReference type="EC" id="6.3.2.13"/>
    </reaction>
</comment>
<dbReference type="SUPFAM" id="SSF63418">
    <property type="entry name" value="MurE/MurF N-terminal domain"/>
    <property type="match status" value="1"/>
</dbReference>
<keyword evidence="7" id="KW-0460">Magnesium</keyword>
<comment type="subcellular location">
    <subcellularLocation>
        <location evidence="7 8">Cytoplasm</location>
    </subcellularLocation>
</comment>
<feature type="short sequence motif" description="Meso-diaminopimelate recognition motif" evidence="7">
    <location>
        <begin position="402"/>
        <end position="405"/>
    </location>
</feature>
<dbReference type="InterPro" id="IPR004101">
    <property type="entry name" value="Mur_ligase_C"/>
</dbReference>
<dbReference type="GO" id="GO:0008765">
    <property type="term" value="F:UDP-N-acetylmuramoylalanyl-D-glutamate-2,6-diaminopimelate ligase activity"/>
    <property type="evidence" value="ECO:0007669"/>
    <property type="project" value="UniProtKB-UniRule"/>
</dbReference>
<dbReference type="GO" id="GO:0009252">
    <property type="term" value="P:peptidoglycan biosynthetic process"/>
    <property type="evidence" value="ECO:0007669"/>
    <property type="project" value="UniProtKB-UniRule"/>
</dbReference>
<accession>Q9EY49</accession>
<comment type="caution">
    <text evidence="7">Lacks conserved residue(s) required for the propagation of feature annotation.</text>
</comment>
<dbReference type="HAMAP" id="MF_00208">
    <property type="entry name" value="MurE"/>
    <property type="match status" value="1"/>
</dbReference>
<keyword evidence="4 7" id="KW-0573">Peptidoglycan synthesis</keyword>
<keyword evidence="2 7" id="KW-0132">Cell division</keyword>
<feature type="binding site" evidence="7">
    <location>
        <position position="457"/>
    </location>
    <ligand>
        <name>meso-2,6-diaminopimelate</name>
        <dbReference type="ChEBI" id="CHEBI:57791"/>
    </ligand>
</feature>
<gene>
    <name evidence="7 12" type="primary">murE</name>
</gene>
<keyword evidence="7" id="KW-0547">Nucleotide-binding</keyword>
<dbReference type="Gene3D" id="3.40.1190.10">
    <property type="entry name" value="Mur-like, catalytic domain"/>
    <property type="match status" value="1"/>
</dbReference>
<keyword evidence="7" id="KW-0067">ATP-binding</keyword>
<keyword evidence="7" id="KW-0963">Cytoplasm</keyword>
<comment type="cofactor">
    <cofactor evidence="7">
        <name>Mg(2+)</name>
        <dbReference type="ChEBI" id="CHEBI:18420"/>
    </cofactor>
</comment>
<dbReference type="EC" id="6.3.2.13" evidence="7"/>
<sequence>MPMSLSQLFPQAERDLLIRELTLDSHGVRPVDLFLTVPGGHQDGRAHIADALTKGATAVAYEAEGAGELPPSDAPLIAVKGLAAQLSAVAGRFYGEPSRGLDLIGVTGTNGKTSVSQLVAQALDLLGERCGIVGTLGTGFYGALESGRHTTPDPLAVQATLATLKQAGARAVAMEVSSHGLDQGRVAALGFDIAVFTNLSRDHLDYHGSMEAYAAAKAKLFAWPDLRCRVINLDDDFGRRLAGEEQDSELITYSLTDSSAFLYCREASPTASPTARRSSIAAKQGLLRSPLLGRFNLSNLLAAVGALLGLGYPLGDILRTLPQLQGPVGRMQRLGGGGKPLVVVDYAHTPDALEKVLEALRPHAAARLLCLFGCGGDRDAGKRPLMAAIAERLADEVLVTDDNPRTEASAAIIADIRKGFAAADKVTFLPSRGEAIAHLIASAAVDDVVLLAGKGHEDYQEIDGVRHPFSDIEQAERALAAWEVPHA</sequence>
<feature type="binding site" evidence="7">
    <location>
        <begin position="108"/>
        <end position="114"/>
    </location>
    <ligand>
        <name>ATP</name>
        <dbReference type="ChEBI" id="CHEBI:30616"/>
    </ligand>
</feature>
<dbReference type="Pfam" id="PF01225">
    <property type="entry name" value="Mur_ligase"/>
    <property type="match status" value="1"/>
</dbReference>
<dbReference type="GO" id="GO:0005524">
    <property type="term" value="F:ATP binding"/>
    <property type="evidence" value="ECO:0007669"/>
    <property type="project" value="UniProtKB-UniRule"/>
</dbReference>
<dbReference type="Gene3D" id="3.40.1390.10">
    <property type="entry name" value="MurE/MurF, N-terminal domain"/>
    <property type="match status" value="1"/>
</dbReference>